<reference evidence="11" key="1">
    <citation type="submission" date="2016-05" db="EMBL/GenBank/DDBJ databases">
        <title>The stepping stone for understanding somatic and germ lines origins.</title>
        <authorList>
            <person name="Fierro-Constain L."/>
            <person name="Schenkelaars Q."/>
            <person name="Gazave E."/>
            <person name="Haguenauer A."/>
            <person name="Ereskovsky A."/>
            <person name="Borchiellini C."/>
        </authorList>
    </citation>
    <scope>NUCLEOTIDE SEQUENCE</scope>
</reference>
<sequence>MLQAEEMLKIKRMEGKPQRAGSIGDEDSLSEGSSNGICPTRGLMSSAVSAAIANGLANMNVSININLTFAMASKVCFSGSDEKFQRHRRVKLCVFCRNNGEPESVFKTHILKDANGRVNCPVLRAYTCPTCGASGDDAHTLKYCPATQPTIIYSPGIPDNGVKW</sequence>
<dbReference type="GO" id="GO:0005737">
    <property type="term" value="C:cytoplasm"/>
    <property type="evidence" value="ECO:0007669"/>
    <property type="project" value="UniProtKB-SubCell"/>
</dbReference>
<feature type="region of interest" description="Disordered" evidence="9">
    <location>
        <begin position="11"/>
        <end position="33"/>
    </location>
</feature>
<name>A0A1W5RVV3_9METZ</name>
<dbReference type="EMBL" id="KX216837">
    <property type="protein sequence ID" value="AQX83042.1"/>
    <property type="molecule type" value="mRNA"/>
</dbReference>
<dbReference type="GO" id="GO:0003723">
    <property type="term" value="F:RNA binding"/>
    <property type="evidence" value="ECO:0007669"/>
    <property type="project" value="UniProtKB-UniRule"/>
</dbReference>
<proteinExistence type="evidence at transcript level"/>
<evidence type="ECO:0000256" key="6">
    <source>
        <dbReference type="ARBA" id="ARBA00022845"/>
    </source>
</evidence>
<keyword evidence="4 8" id="KW-0863">Zinc-finger</keyword>
<evidence type="ECO:0000256" key="5">
    <source>
        <dbReference type="ARBA" id="ARBA00022833"/>
    </source>
</evidence>
<dbReference type="InterPro" id="IPR008705">
    <property type="entry name" value="Nanos/Xcar2"/>
</dbReference>
<evidence type="ECO:0000256" key="7">
    <source>
        <dbReference type="ARBA" id="ARBA00022884"/>
    </source>
</evidence>
<feature type="domain" description="Nanos-type" evidence="10">
    <location>
        <begin position="92"/>
        <end position="146"/>
    </location>
</feature>
<keyword evidence="7 8" id="KW-0694">RNA-binding</keyword>
<protein>
    <submittedName>
        <fullName evidence="11">Nanos 1</fullName>
    </submittedName>
</protein>
<evidence type="ECO:0000256" key="2">
    <source>
        <dbReference type="ARBA" id="ARBA00022490"/>
    </source>
</evidence>
<dbReference type="InterPro" id="IPR038129">
    <property type="entry name" value="Nanos_sf"/>
</dbReference>
<dbReference type="GO" id="GO:0008270">
    <property type="term" value="F:zinc ion binding"/>
    <property type="evidence" value="ECO:0007669"/>
    <property type="project" value="UniProtKB-KW"/>
</dbReference>
<evidence type="ECO:0000256" key="8">
    <source>
        <dbReference type="PROSITE-ProRule" id="PRU00855"/>
    </source>
</evidence>
<dbReference type="Gene3D" id="4.10.60.30">
    <property type="entry name" value="Nanos, RNA-binding domain"/>
    <property type="match status" value="1"/>
</dbReference>
<dbReference type="InterPro" id="IPR024161">
    <property type="entry name" value="Znf_nanos-typ"/>
</dbReference>
<accession>A0A1W5RVV3</accession>
<dbReference type="AlphaFoldDB" id="A0A1W5RVV3"/>
<keyword evidence="6 8" id="KW-0810">Translation regulation</keyword>
<organism evidence="11">
    <name type="scientific">Oopsacas minuta</name>
    <dbReference type="NCBI Taxonomy" id="111878"/>
    <lineage>
        <taxon>Eukaryota</taxon>
        <taxon>Metazoa</taxon>
        <taxon>Porifera</taxon>
        <taxon>Hexactinellida</taxon>
        <taxon>Hexasterophora</taxon>
        <taxon>Lyssacinosida</taxon>
        <taxon>Leucopsacidae</taxon>
        <taxon>Oopsacas</taxon>
    </lineage>
</organism>
<evidence type="ECO:0000313" key="11">
    <source>
        <dbReference type="EMBL" id="AQX83042.1"/>
    </source>
</evidence>
<dbReference type="PROSITE" id="PS51522">
    <property type="entry name" value="ZF_NANOS"/>
    <property type="match status" value="1"/>
</dbReference>
<comment type="subcellular location">
    <subcellularLocation>
        <location evidence="1">Cytoplasm</location>
    </subcellularLocation>
</comment>
<evidence type="ECO:0000256" key="4">
    <source>
        <dbReference type="ARBA" id="ARBA00022771"/>
    </source>
</evidence>
<evidence type="ECO:0000256" key="1">
    <source>
        <dbReference type="ARBA" id="ARBA00004496"/>
    </source>
</evidence>
<dbReference type="Pfam" id="PF05741">
    <property type="entry name" value="zf-nanos"/>
    <property type="match status" value="1"/>
</dbReference>
<dbReference type="PANTHER" id="PTHR12887">
    <property type="entry name" value="NANOS PROTEIN"/>
    <property type="match status" value="1"/>
</dbReference>
<keyword evidence="5" id="KW-0862">Zinc</keyword>
<evidence type="ECO:0000256" key="3">
    <source>
        <dbReference type="ARBA" id="ARBA00022723"/>
    </source>
</evidence>
<evidence type="ECO:0000259" key="10">
    <source>
        <dbReference type="PROSITE" id="PS51522"/>
    </source>
</evidence>
<keyword evidence="2" id="KW-0963">Cytoplasm</keyword>
<comment type="similarity">
    <text evidence="8">Belongs to the nanos family.</text>
</comment>
<evidence type="ECO:0000256" key="9">
    <source>
        <dbReference type="SAM" id="MobiDB-lite"/>
    </source>
</evidence>
<keyword evidence="3" id="KW-0479">Metal-binding</keyword>
<dbReference type="GO" id="GO:0006417">
    <property type="term" value="P:regulation of translation"/>
    <property type="evidence" value="ECO:0007669"/>
    <property type="project" value="UniProtKB-UniRule"/>
</dbReference>